<comment type="caution">
    <text evidence="1">The sequence shown here is derived from an EMBL/GenBank/DDBJ whole genome shotgun (WGS) entry which is preliminary data.</text>
</comment>
<name>A0A8S2RK34_9BILA</name>
<dbReference type="AlphaFoldDB" id="A0A8S2RK34"/>
<gene>
    <name evidence="1" type="ORF">GIL414_LOCUS20416</name>
</gene>
<sequence length="157" mass="18073">WHLWDSQTLFTGLCPFPFPLMEASIDGAASTIKYANPSQRNYVPLIYLNAYVHDIQMKLMLETADGYTSITVYGEVDLSFILNNVYTSIRALIVTNLYVNCILGIDYIIKYKLIINIVNRTISMDVTNRRLIIPIDNSEKNNFNIKIGINRNFGYEY</sequence>
<dbReference type="InterPro" id="IPR021109">
    <property type="entry name" value="Peptidase_aspartic_dom_sf"/>
</dbReference>
<dbReference type="Gene3D" id="2.40.70.10">
    <property type="entry name" value="Acid Proteases"/>
    <property type="match status" value="1"/>
</dbReference>
<evidence type="ECO:0000313" key="2">
    <source>
        <dbReference type="Proteomes" id="UP000681720"/>
    </source>
</evidence>
<dbReference type="EMBL" id="CAJOBJ010013696">
    <property type="protein sequence ID" value="CAF4172205.1"/>
    <property type="molecule type" value="Genomic_DNA"/>
</dbReference>
<evidence type="ECO:0000313" key="1">
    <source>
        <dbReference type="EMBL" id="CAF4172205.1"/>
    </source>
</evidence>
<organism evidence="1 2">
    <name type="scientific">Rotaria magnacalcarata</name>
    <dbReference type="NCBI Taxonomy" id="392030"/>
    <lineage>
        <taxon>Eukaryota</taxon>
        <taxon>Metazoa</taxon>
        <taxon>Spiralia</taxon>
        <taxon>Gnathifera</taxon>
        <taxon>Rotifera</taxon>
        <taxon>Eurotatoria</taxon>
        <taxon>Bdelloidea</taxon>
        <taxon>Philodinida</taxon>
        <taxon>Philodinidae</taxon>
        <taxon>Rotaria</taxon>
    </lineage>
</organism>
<dbReference type="Proteomes" id="UP000681720">
    <property type="component" value="Unassembled WGS sequence"/>
</dbReference>
<protein>
    <submittedName>
        <fullName evidence="1">Uncharacterized protein</fullName>
    </submittedName>
</protein>
<proteinExistence type="predicted"/>
<accession>A0A8S2RK34</accession>
<reference evidence="1" key="1">
    <citation type="submission" date="2021-02" db="EMBL/GenBank/DDBJ databases">
        <authorList>
            <person name="Nowell W R."/>
        </authorList>
    </citation>
    <scope>NUCLEOTIDE SEQUENCE</scope>
</reference>
<feature type="non-terminal residue" evidence="1">
    <location>
        <position position="1"/>
    </location>
</feature>